<organism evidence="2 3">
    <name type="scientific">Lacipirellula limnantheis</name>
    <dbReference type="NCBI Taxonomy" id="2528024"/>
    <lineage>
        <taxon>Bacteria</taxon>
        <taxon>Pseudomonadati</taxon>
        <taxon>Planctomycetota</taxon>
        <taxon>Planctomycetia</taxon>
        <taxon>Pirellulales</taxon>
        <taxon>Lacipirellulaceae</taxon>
        <taxon>Lacipirellula</taxon>
    </lineage>
</organism>
<protein>
    <recommendedName>
        <fullName evidence="4">Glycoside hydrolase family 42 N-terminal domain-containing protein</fullName>
    </recommendedName>
</protein>
<evidence type="ECO:0000313" key="3">
    <source>
        <dbReference type="Proteomes" id="UP000317909"/>
    </source>
</evidence>
<dbReference type="RefSeq" id="WP_145433902.1">
    <property type="nucleotide sequence ID" value="NZ_CP036339.1"/>
</dbReference>
<evidence type="ECO:0000256" key="1">
    <source>
        <dbReference type="SAM" id="SignalP"/>
    </source>
</evidence>
<dbReference type="Proteomes" id="UP000317909">
    <property type="component" value="Chromosome"/>
</dbReference>
<keyword evidence="1" id="KW-0732">Signal</keyword>
<name>A0A517U0G0_9BACT</name>
<dbReference type="Gene3D" id="3.20.20.80">
    <property type="entry name" value="Glycosidases"/>
    <property type="match status" value="1"/>
</dbReference>
<keyword evidence="3" id="KW-1185">Reference proteome</keyword>
<dbReference type="EMBL" id="CP036339">
    <property type="protein sequence ID" value="QDT74112.1"/>
    <property type="molecule type" value="Genomic_DNA"/>
</dbReference>
<dbReference type="KEGG" id="llh:I41_33070"/>
<dbReference type="OrthoDB" id="9800974at2"/>
<gene>
    <name evidence="2" type="ORF">I41_33070</name>
</gene>
<dbReference type="SUPFAM" id="SSF51445">
    <property type="entry name" value="(Trans)glycosidases"/>
    <property type="match status" value="1"/>
</dbReference>
<evidence type="ECO:0008006" key="4">
    <source>
        <dbReference type="Google" id="ProtNLM"/>
    </source>
</evidence>
<dbReference type="InterPro" id="IPR017853">
    <property type="entry name" value="GH"/>
</dbReference>
<accession>A0A517U0G0</accession>
<dbReference type="AlphaFoldDB" id="A0A517U0G0"/>
<sequence length="312" mass="33529" precursor="true">MKNVALWILMGVATLCVSSDGFAQVRQPVGYYVMQEVGSQNVKDNKLASPVFSGIVIRQRWASINPAPGVYNWTFLDQQVLRARRLGKSYILAIYTGNNAPLWLGVPLFKSAPLPWDSTMLSAHGRMVAALGQRYAGDGNLAGVELSGPTRGPSGSLEMHLAEGLTRYPGYSPERVALSWMTCVDQYGSAFRNCALISDGGVAPGGQNASITQAVFDYLAQNYPLQAHFSHCALKASTPENAVHHAIIVQMARRGFGVGFEMIGPSVAGVDGQNGPIARFGGTFDQAATIANRAGARWLKIYQGDEFNAMSP</sequence>
<evidence type="ECO:0000313" key="2">
    <source>
        <dbReference type="EMBL" id="QDT74112.1"/>
    </source>
</evidence>
<feature type="chain" id="PRO_5021953437" description="Glycoside hydrolase family 42 N-terminal domain-containing protein" evidence="1">
    <location>
        <begin position="24"/>
        <end position="312"/>
    </location>
</feature>
<feature type="signal peptide" evidence="1">
    <location>
        <begin position="1"/>
        <end position="23"/>
    </location>
</feature>
<proteinExistence type="predicted"/>
<reference evidence="2 3" key="1">
    <citation type="submission" date="2019-02" db="EMBL/GenBank/DDBJ databases">
        <title>Deep-cultivation of Planctomycetes and their phenomic and genomic characterization uncovers novel biology.</title>
        <authorList>
            <person name="Wiegand S."/>
            <person name="Jogler M."/>
            <person name="Boedeker C."/>
            <person name="Pinto D."/>
            <person name="Vollmers J."/>
            <person name="Rivas-Marin E."/>
            <person name="Kohn T."/>
            <person name="Peeters S.H."/>
            <person name="Heuer A."/>
            <person name="Rast P."/>
            <person name="Oberbeckmann S."/>
            <person name="Bunk B."/>
            <person name="Jeske O."/>
            <person name="Meyerdierks A."/>
            <person name="Storesund J.E."/>
            <person name="Kallscheuer N."/>
            <person name="Luecker S."/>
            <person name="Lage O.M."/>
            <person name="Pohl T."/>
            <person name="Merkel B.J."/>
            <person name="Hornburger P."/>
            <person name="Mueller R.-W."/>
            <person name="Bruemmer F."/>
            <person name="Labrenz M."/>
            <person name="Spormann A.M."/>
            <person name="Op den Camp H."/>
            <person name="Overmann J."/>
            <person name="Amann R."/>
            <person name="Jetten M.S.M."/>
            <person name="Mascher T."/>
            <person name="Medema M.H."/>
            <person name="Devos D.P."/>
            <person name="Kaster A.-K."/>
            <person name="Ovreas L."/>
            <person name="Rohde M."/>
            <person name="Galperin M.Y."/>
            <person name="Jogler C."/>
        </authorList>
    </citation>
    <scope>NUCLEOTIDE SEQUENCE [LARGE SCALE GENOMIC DNA]</scope>
    <source>
        <strain evidence="2 3">I41</strain>
    </source>
</reference>